<evidence type="ECO:0000313" key="1">
    <source>
        <dbReference type="EMBL" id="PCH11483.1"/>
    </source>
</evidence>
<organism evidence="1 2">
    <name type="scientific">Streptococcus parauberis</name>
    <dbReference type="NCBI Taxonomy" id="1348"/>
    <lineage>
        <taxon>Bacteria</taxon>
        <taxon>Bacillati</taxon>
        <taxon>Bacillota</taxon>
        <taxon>Bacilli</taxon>
        <taxon>Lactobacillales</taxon>
        <taxon>Streptococcaceae</taxon>
        <taxon>Streptococcus</taxon>
    </lineage>
</organism>
<accession>A0A854W6S2</accession>
<dbReference type="InterPro" id="IPR014924">
    <property type="entry name" value="DUF1803"/>
</dbReference>
<comment type="caution">
    <text evidence="1">The sequence shown here is derived from an EMBL/GenBank/DDBJ whole genome shotgun (WGS) entry which is preliminary data.</text>
</comment>
<gene>
    <name evidence="1" type="ORF">A9Y57_01787</name>
</gene>
<proteinExistence type="predicted"/>
<dbReference type="EMBL" id="NSGR01000009">
    <property type="protein sequence ID" value="PCH11483.1"/>
    <property type="molecule type" value="Genomic_DNA"/>
</dbReference>
<reference evidence="1 2" key="1">
    <citation type="submission" date="2016-06" db="EMBL/GenBank/DDBJ databases">
        <authorList>
            <person name="Haines A.N."/>
            <person name="Council K.R."/>
        </authorList>
    </citation>
    <scope>NUCLEOTIDE SEQUENCE [LARGE SCALE GENOMIC DNA]</scope>
    <source>
        <strain evidence="1 2">SP158-29</strain>
    </source>
</reference>
<dbReference type="Proteomes" id="UP000217465">
    <property type="component" value="Unassembled WGS sequence"/>
</dbReference>
<sequence length="219" mass="25540">MIKIINPDKLTGQPFFKELINYLAENNDVILRQIKKDFPDQKNLDRHIEDYIQAGYIVRADKRYHLALPMLESLDKLQLDQMVFIDDCSAIYQALQELRFETKLINETNACVIIESTDFERQQLTLSNYFYKISHKYSLSDSHLSLYELIGDVNQNYAMKYVSTFLLKFTRRPVVKQKVDDIFCQSLVLLGYIQIVGENAYGLQMAVDSDQLTFIAKKA</sequence>
<dbReference type="Pfam" id="PF08820">
    <property type="entry name" value="DUF1803"/>
    <property type="match status" value="1"/>
</dbReference>
<name>A0A854W6S2_9STRE</name>
<protein>
    <recommendedName>
        <fullName evidence="3">DUF1803 domain-containing protein</fullName>
    </recommendedName>
</protein>
<evidence type="ECO:0000313" key="2">
    <source>
        <dbReference type="Proteomes" id="UP000217465"/>
    </source>
</evidence>
<evidence type="ECO:0008006" key="3">
    <source>
        <dbReference type="Google" id="ProtNLM"/>
    </source>
</evidence>
<dbReference type="RefSeq" id="WP_096633826.1">
    <property type="nucleotide sequence ID" value="NZ_NSGR01000009.1"/>
</dbReference>
<dbReference type="AlphaFoldDB" id="A0A854W6S2"/>